<dbReference type="InterPro" id="IPR003647">
    <property type="entry name" value="Intron_nuc_1_rpt"/>
</dbReference>
<dbReference type="SUPFAM" id="SSF54060">
    <property type="entry name" value="His-Me finger endonucleases"/>
    <property type="match status" value="1"/>
</dbReference>
<dbReference type="GO" id="GO:0016788">
    <property type="term" value="F:hydrolase activity, acting on ester bonds"/>
    <property type="evidence" value="ECO:0007669"/>
    <property type="project" value="InterPro"/>
</dbReference>
<keyword evidence="3" id="KW-1185">Reference proteome</keyword>
<evidence type="ECO:0000313" key="3">
    <source>
        <dbReference type="Proteomes" id="UP001058864"/>
    </source>
</evidence>
<reference evidence="2" key="1">
    <citation type="submission" date="2022-07" db="EMBL/GenBank/DDBJ databases">
        <authorList>
            <person name="Qu Q."/>
            <person name="He P."/>
            <person name="Luan G."/>
        </authorList>
    </citation>
    <scope>NUCLEOTIDE SEQUENCE</scope>
</reference>
<dbReference type="InterPro" id="IPR054307">
    <property type="entry name" value="I-HmuI_NUMOD-like"/>
</dbReference>
<dbReference type="SMART" id="SM00497">
    <property type="entry name" value="IENR1"/>
    <property type="match status" value="1"/>
</dbReference>
<dbReference type="Pfam" id="PF22083">
    <property type="entry name" value="I-HmuI_NUMOD-like"/>
    <property type="match status" value="1"/>
</dbReference>
<evidence type="ECO:0000313" key="2">
    <source>
        <dbReference type="EMBL" id="UUW40520.1"/>
    </source>
</evidence>
<keyword evidence="2" id="KW-0255">Endonuclease</keyword>
<dbReference type="SUPFAM" id="SSF64496">
    <property type="entry name" value="DNA-binding domain of intron-encoded endonucleases"/>
    <property type="match status" value="1"/>
</dbReference>
<name>A0A976SGB9_9CAUD</name>
<dbReference type="InterPro" id="IPR003615">
    <property type="entry name" value="HNH_nuc"/>
</dbReference>
<dbReference type="Proteomes" id="UP001058864">
    <property type="component" value="Segment"/>
</dbReference>
<proteinExistence type="predicted"/>
<dbReference type="InterPro" id="IPR010902">
    <property type="entry name" value="NUMOD4"/>
</dbReference>
<accession>A0A976SGB9</accession>
<dbReference type="GO" id="GO:0004519">
    <property type="term" value="F:endonuclease activity"/>
    <property type="evidence" value="ECO:0007669"/>
    <property type="project" value="UniProtKB-KW"/>
</dbReference>
<evidence type="ECO:0000259" key="1">
    <source>
        <dbReference type="SMART" id="SM00507"/>
    </source>
</evidence>
<dbReference type="Pfam" id="PF13392">
    <property type="entry name" value="HNH_3"/>
    <property type="match status" value="1"/>
</dbReference>
<dbReference type="Gene3D" id="1.10.10.10">
    <property type="entry name" value="Winged helix-like DNA-binding domain superfamily/Winged helix DNA-binding domain"/>
    <property type="match status" value="1"/>
</dbReference>
<sequence length="170" mass="19631">MKELWKDIKGYEGLYQVSNLGRVKRLKGKYISTERILKPTKHTTGYLRVKLCKNNVRFNKKIHRLVAEAFIPNPENKPQVNHIDEDKTNNIISNLEWMTAKENINHGTHNERVSKTMGIPIIAINCITGESKEFHGITECARQLGLQHQHISAVLKGRYKQTGGYTFKYK</sequence>
<organism evidence="2 3">
    <name type="scientific">Enterococcus phage vB_Efm_LG62</name>
    <dbReference type="NCBI Taxonomy" id="2970334"/>
    <lineage>
        <taxon>Viruses</taxon>
        <taxon>Duplodnaviria</taxon>
        <taxon>Heunggongvirae</taxon>
        <taxon>Uroviricota</taxon>
        <taxon>Caudoviricetes</taxon>
        <taxon>Efemunavirus</taxon>
        <taxon>Efemunavirus Lg62</taxon>
    </lineage>
</organism>
<dbReference type="EMBL" id="OP018674">
    <property type="protein sequence ID" value="UUW40520.1"/>
    <property type="molecule type" value="Genomic_DNA"/>
</dbReference>
<dbReference type="Pfam" id="PF07463">
    <property type="entry name" value="NUMOD4"/>
    <property type="match status" value="1"/>
</dbReference>
<dbReference type="InterPro" id="IPR036388">
    <property type="entry name" value="WH-like_DNA-bd_sf"/>
</dbReference>
<dbReference type="SMART" id="SM00507">
    <property type="entry name" value="HNHc"/>
    <property type="match status" value="1"/>
</dbReference>
<keyword evidence="2" id="KW-0378">Hydrolase</keyword>
<protein>
    <submittedName>
        <fullName evidence="2">Homing endonuclease</fullName>
    </submittedName>
</protein>
<dbReference type="InterPro" id="IPR044925">
    <property type="entry name" value="His-Me_finger_sf"/>
</dbReference>
<dbReference type="Gene3D" id="3.90.75.20">
    <property type="match status" value="1"/>
</dbReference>
<feature type="domain" description="HNH nuclease" evidence="1">
    <location>
        <begin position="56"/>
        <end position="104"/>
    </location>
</feature>
<keyword evidence="2" id="KW-0540">Nuclease</keyword>